<feature type="transmembrane region" description="Helical" evidence="7">
    <location>
        <begin position="185"/>
        <end position="211"/>
    </location>
</feature>
<evidence type="ECO:0000313" key="9">
    <source>
        <dbReference type="EMBL" id="HJG30014.1"/>
    </source>
</evidence>
<feature type="transmembrane region" description="Helical" evidence="7">
    <location>
        <begin position="129"/>
        <end position="152"/>
    </location>
</feature>
<reference evidence="9" key="2">
    <citation type="submission" date="2021-09" db="EMBL/GenBank/DDBJ databases">
        <authorList>
            <person name="Gilroy R."/>
        </authorList>
    </citation>
    <scope>NUCLEOTIDE SEQUENCE</scope>
    <source>
        <strain evidence="9">ChiGjej2B2-7701</strain>
    </source>
</reference>
<comment type="caution">
    <text evidence="9">The sequence shown here is derived from an EMBL/GenBank/DDBJ whole genome shotgun (WGS) entry which is preliminary data.</text>
</comment>
<dbReference type="PANTHER" id="PTHR30193">
    <property type="entry name" value="ABC TRANSPORTER PERMEASE PROTEIN"/>
    <property type="match status" value="1"/>
</dbReference>
<feature type="domain" description="ABC transmembrane type-1" evidence="8">
    <location>
        <begin position="94"/>
        <end position="310"/>
    </location>
</feature>
<dbReference type="PROSITE" id="PS50928">
    <property type="entry name" value="ABC_TM1"/>
    <property type="match status" value="1"/>
</dbReference>
<gene>
    <name evidence="9" type="ORF">K8U80_01320</name>
</gene>
<sequence length="322" mass="35770">METTDSLPVVAASAAHPAAGGARLRWRRRFQALKPYLFLLPALGLLCFWCYKPLVQTLSLALCRWTMVPGTQPEFVGLSNFVRLLSNKDFWPAVGNTVFYTVGMLPFSVGIPLFLAVATQDIDPRAKQVFRALFFIPMIMAPVATSTIFQWLCTPTTGLLNMLCAWLGVSELGSSFFTDPDLARWIILIISGWKMMGFSTILLSAALTSINGEYYEAARLDGAGAFRRFKDITLPMISSTVMLLVMMSILFSTQWTFAYIDVLTQGGPYGMSTNIYYLMYNFAFSDMNVGLSAAAAIMFMAVFGVIALALNRLNRKLVFFDN</sequence>
<evidence type="ECO:0000256" key="2">
    <source>
        <dbReference type="ARBA" id="ARBA00022448"/>
    </source>
</evidence>
<evidence type="ECO:0000313" key="10">
    <source>
        <dbReference type="Proteomes" id="UP000746751"/>
    </source>
</evidence>
<evidence type="ECO:0000256" key="7">
    <source>
        <dbReference type="RuleBase" id="RU363032"/>
    </source>
</evidence>
<keyword evidence="6 7" id="KW-0472">Membrane</keyword>
<feature type="transmembrane region" description="Helical" evidence="7">
    <location>
        <begin position="98"/>
        <end position="117"/>
    </location>
</feature>
<keyword evidence="2 7" id="KW-0813">Transport</keyword>
<organism evidence="9 10">
    <name type="scientific">Collinsella ihumii</name>
    <dbReference type="NCBI Taxonomy" id="1720204"/>
    <lineage>
        <taxon>Bacteria</taxon>
        <taxon>Bacillati</taxon>
        <taxon>Actinomycetota</taxon>
        <taxon>Coriobacteriia</taxon>
        <taxon>Coriobacteriales</taxon>
        <taxon>Coriobacteriaceae</taxon>
        <taxon>Collinsella</taxon>
    </lineage>
</organism>
<evidence type="ECO:0000256" key="6">
    <source>
        <dbReference type="ARBA" id="ARBA00023136"/>
    </source>
</evidence>
<feature type="transmembrane region" description="Helical" evidence="7">
    <location>
        <begin position="232"/>
        <end position="251"/>
    </location>
</feature>
<name>A0A921IMI3_9ACTN</name>
<proteinExistence type="inferred from homology"/>
<dbReference type="SUPFAM" id="SSF161098">
    <property type="entry name" value="MetI-like"/>
    <property type="match status" value="1"/>
</dbReference>
<dbReference type="GO" id="GO:0005886">
    <property type="term" value="C:plasma membrane"/>
    <property type="evidence" value="ECO:0007669"/>
    <property type="project" value="UniProtKB-SubCell"/>
</dbReference>
<protein>
    <submittedName>
        <fullName evidence="9">Sugar ABC transporter permease</fullName>
    </submittedName>
</protein>
<evidence type="ECO:0000256" key="1">
    <source>
        <dbReference type="ARBA" id="ARBA00004651"/>
    </source>
</evidence>
<dbReference type="CDD" id="cd06261">
    <property type="entry name" value="TM_PBP2"/>
    <property type="match status" value="1"/>
</dbReference>
<dbReference type="EMBL" id="DYVF01000011">
    <property type="protein sequence ID" value="HJG30014.1"/>
    <property type="molecule type" value="Genomic_DNA"/>
</dbReference>
<keyword evidence="3" id="KW-1003">Cell membrane</keyword>
<dbReference type="PANTHER" id="PTHR30193:SF37">
    <property type="entry name" value="INNER MEMBRANE ABC TRANSPORTER PERMEASE PROTEIN YCJO"/>
    <property type="match status" value="1"/>
</dbReference>
<keyword evidence="4 7" id="KW-0812">Transmembrane</keyword>
<dbReference type="AlphaFoldDB" id="A0A921IMI3"/>
<reference evidence="9" key="1">
    <citation type="journal article" date="2021" name="PeerJ">
        <title>Extensive microbial diversity within the chicken gut microbiome revealed by metagenomics and culture.</title>
        <authorList>
            <person name="Gilroy R."/>
            <person name="Ravi A."/>
            <person name="Getino M."/>
            <person name="Pursley I."/>
            <person name="Horton D.L."/>
            <person name="Alikhan N.F."/>
            <person name="Baker D."/>
            <person name="Gharbi K."/>
            <person name="Hall N."/>
            <person name="Watson M."/>
            <person name="Adriaenssens E.M."/>
            <person name="Foster-Nyarko E."/>
            <person name="Jarju S."/>
            <person name="Secka A."/>
            <person name="Antonio M."/>
            <person name="Oren A."/>
            <person name="Chaudhuri R.R."/>
            <person name="La Ragione R."/>
            <person name="Hildebrand F."/>
            <person name="Pallen M.J."/>
        </authorList>
    </citation>
    <scope>NUCLEOTIDE SEQUENCE</scope>
    <source>
        <strain evidence="9">ChiGjej2B2-7701</strain>
    </source>
</reference>
<dbReference type="InterPro" id="IPR035906">
    <property type="entry name" value="MetI-like_sf"/>
</dbReference>
<feature type="transmembrane region" description="Helical" evidence="7">
    <location>
        <begin position="33"/>
        <end position="51"/>
    </location>
</feature>
<evidence type="ECO:0000259" key="8">
    <source>
        <dbReference type="PROSITE" id="PS50928"/>
    </source>
</evidence>
<comment type="subcellular location">
    <subcellularLocation>
        <location evidence="1 7">Cell membrane</location>
        <topology evidence="1 7">Multi-pass membrane protein</topology>
    </subcellularLocation>
</comment>
<dbReference type="InterPro" id="IPR000515">
    <property type="entry name" value="MetI-like"/>
</dbReference>
<comment type="similarity">
    <text evidence="7">Belongs to the binding-protein-dependent transport system permease family.</text>
</comment>
<feature type="transmembrane region" description="Helical" evidence="7">
    <location>
        <begin position="289"/>
        <end position="310"/>
    </location>
</feature>
<evidence type="ECO:0000256" key="4">
    <source>
        <dbReference type="ARBA" id="ARBA00022692"/>
    </source>
</evidence>
<dbReference type="GO" id="GO:0055085">
    <property type="term" value="P:transmembrane transport"/>
    <property type="evidence" value="ECO:0007669"/>
    <property type="project" value="InterPro"/>
</dbReference>
<evidence type="ECO:0000256" key="5">
    <source>
        <dbReference type="ARBA" id="ARBA00022989"/>
    </source>
</evidence>
<dbReference type="Pfam" id="PF00528">
    <property type="entry name" value="BPD_transp_1"/>
    <property type="match status" value="1"/>
</dbReference>
<dbReference type="Gene3D" id="1.10.3720.10">
    <property type="entry name" value="MetI-like"/>
    <property type="match status" value="1"/>
</dbReference>
<accession>A0A921IMI3</accession>
<dbReference type="Proteomes" id="UP000746751">
    <property type="component" value="Unassembled WGS sequence"/>
</dbReference>
<dbReference type="InterPro" id="IPR051393">
    <property type="entry name" value="ABC_transporter_permease"/>
</dbReference>
<evidence type="ECO:0000256" key="3">
    <source>
        <dbReference type="ARBA" id="ARBA00022475"/>
    </source>
</evidence>
<keyword evidence="5 7" id="KW-1133">Transmembrane helix</keyword>